<keyword evidence="3" id="KW-1185">Reference proteome</keyword>
<name>A0A0S4IWH6_BODSA</name>
<accession>A0A0S4IWH6</accession>
<evidence type="ECO:0000313" key="2">
    <source>
        <dbReference type="EMBL" id="CUF34164.1"/>
    </source>
</evidence>
<dbReference type="VEuPathDB" id="TriTrypDB:BSAL_61575"/>
<dbReference type="Proteomes" id="UP000051952">
    <property type="component" value="Unassembled WGS sequence"/>
</dbReference>
<protein>
    <submittedName>
        <fullName evidence="2">Uncharacterized protein</fullName>
    </submittedName>
</protein>
<organism evidence="2 3">
    <name type="scientific">Bodo saltans</name>
    <name type="common">Flagellated protozoan</name>
    <dbReference type="NCBI Taxonomy" id="75058"/>
    <lineage>
        <taxon>Eukaryota</taxon>
        <taxon>Discoba</taxon>
        <taxon>Euglenozoa</taxon>
        <taxon>Kinetoplastea</taxon>
        <taxon>Metakinetoplastina</taxon>
        <taxon>Eubodonida</taxon>
        <taxon>Bodonidae</taxon>
        <taxon>Bodo</taxon>
    </lineage>
</organism>
<dbReference type="EMBL" id="CYKH01000303">
    <property type="protein sequence ID" value="CUF34164.1"/>
    <property type="molecule type" value="Genomic_DNA"/>
</dbReference>
<proteinExistence type="predicted"/>
<reference evidence="3" key="1">
    <citation type="submission" date="2015-09" db="EMBL/GenBank/DDBJ databases">
        <authorList>
            <consortium name="Pathogen Informatics"/>
        </authorList>
    </citation>
    <scope>NUCLEOTIDE SEQUENCE [LARGE SCALE GENOMIC DNA]</scope>
    <source>
        <strain evidence="3">Lake Konstanz</strain>
    </source>
</reference>
<evidence type="ECO:0000313" key="3">
    <source>
        <dbReference type="Proteomes" id="UP000051952"/>
    </source>
</evidence>
<sequence length="516" mass="57518">MTAVEAVLDESCFDDTNVSLLSTTLLSTTSPSSPASNKIIMRNVIHEYIDEVVALLEHLYEFTDPGLPYIYPQAVRDTMDGVISWMNEEDHPEISLRLALERLEEEMASCGVALYLELQTKEARKNYRIALENFTEWLHQKQHKTGSDQPLTEAERFIMTDYAEVERRWASRADTAVAPRREFAERIRTIQQLRNDEAEGKLQDDMLAALSLNDGLAARRRRLYEHVGRRAAMLRSTPKDNLSLKQRRDCKSISTGVMVWIDEHRDDPTTLDELADQLQRVCETSQETSAAADIVARRNEVLEMLDFLRSSLMCPPICDALGPDRTEALSFIVGKSESWLEEHSNPTIQTLEKFVESLRLSASKYGLSPPTIDAPVPLPPGSDLSGGATDDSTTKSSVGGPTPHQTASKIRDASAVYAEQVLAMNIACVLLEELQVLRVACAAGDAAAFIARRIAPLQLEVEDVLNDPMAMKDGAAPLLRRYKLLLQAVRTDAAKVQVPPSCWAHVLPFETVELED</sequence>
<feature type="region of interest" description="Disordered" evidence="1">
    <location>
        <begin position="371"/>
        <end position="409"/>
    </location>
</feature>
<gene>
    <name evidence="2" type="ORF">BSAL_61575</name>
</gene>
<evidence type="ECO:0000256" key="1">
    <source>
        <dbReference type="SAM" id="MobiDB-lite"/>
    </source>
</evidence>
<dbReference type="AlphaFoldDB" id="A0A0S4IWH6"/>
<feature type="compositionally biased region" description="Polar residues" evidence="1">
    <location>
        <begin position="390"/>
        <end position="408"/>
    </location>
</feature>